<comment type="caution">
    <text evidence="1">The sequence shown here is derived from an EMBL/GenBank/DDBJ whole genome shotgun (WGS) entry which is preliminary data.</text>
</comment>
<dbReference type="Proteomes" id="UP001430149">
    <property type="component" value="Unassembled WGS sequence"/>
</dbReference>
<dbReference type="EMBL" id="JADIKE010000038">
    <property type="protein sequence ID" value="MBM7127313.1"/>
    <property type="molecule type" value="Genomic_DNA"/>
</dbReference>
<dbReference type="InterPro" id="IPR010296">
    <property type="entry name" value="DUF899_thioredox"/>
</dbReference>
<name>A0ABS2KAF9_9GAMM</name>
<proteinExistence type="predicted"/>
<dbReference type="Pfam" id="PF05988">
    <property type="entry name" value="DUF899"/>
    <property type="match status" value="1"/>
</dbReference>
<dbReference type="Gene3D" id="3.40.30.10">
    <property type="entry name" value="Glutaredoxin"/>
    <property type="match status" value="1"/>
</dbReference>
<dbReference type="RefSeq" id="WP_204683819.1">
    <property type="nucleotide sequence ID" value="NZ_BSNR01000019.1"/>
</dbReference>
<reference evidence="1" key="1">
    <citation type="submission" date="2020-10" db="EMBL/GenBank/DDBJ databases">
        <title>Phylogeny of dyella-like bacteria.</title>
        <authorList>
            <person name="Fu J."/>
        </authorList>
    </citation>
    <scope>NUCLEOTIDE SEQUENCE</scope>
    <source>
        <strain evidence="1">DHOC52</strain>
    </source>
</reference>
<accession>A0ABS2KAF9</accession>
<sequence>MLHHQIVSHDAWIAARKRFLAKEKEFTHLRDQLSQERRQLPWERVEKNYVFEGEHGQETLADLFGKHHQLIVYHFMFGPDWDIGCPSCSFWADNFNGIIAHLNQRDVSMVAISRGPLQKLQAQARRFGWTFKWVSSSGSDFNFDYNVLFSPEAIEQDQALYNYATQKVKYAEWPGVSVFFKDGDQIFHTYSTYSRGIDMFNTAYHYLDVVPKGRDEDGLPFDMAWVKHRIAYES</sequence>
<keyword evidence="2" id="KW-1185">Reference proteome</keyword>
<gene>
    <name evidence="1" type="ORF">ISP19_18215</name>
</gene>
<evidence type="ECO:0000313" key="2">
    <source>
        <dbReference type="Proteomes" id="UP001430149"/>
    </source>
</evidence>
<dbReference type="SUPFAM" id="SSF52833">
    <property type="entry name" value="Thioredoxin-like"/>
    <property type="match status" value="1"/>
</dbReference>
<organism evidence="1 2">
    <name type="scientific">Dyella flava</name>
    <dbReference type="NCBI Taxonomy" id="1920170"/>
    <lineage>
        <taxon>Bacteria</taxon>
        <taxon>Pseudomonadati</taxon>
        <taxon>Pseudomonadota</taxon>
        <taxon>Gammaproteobacteria</taxon>
        <taxon>Lysobacterales</taxon>
        <taxon>Rhodanobacteraceae</taxon>
        <taxon>Dyella</taxon>
    </lineage>
</organism>
<protein>
    <submittedName>
        <fullName evidence="1">DUF899 domain-containing protein</fullName>
    </submittedName>
</protein>
<evidence type="ECO:0000313" key="1">
    <source>
        <dbReference type="EMBL" id="MBM7127313.1"/>
    </source>
</evidence>
<dbReference type="InterPro" id="IPR036249">
    <property type="entry name" value="Thioredoxin-like_sf"/>
</dbReference>